<feature type="domain" description="Zinc finger CGNR" evidence="1">
    <location>
        <begin position="136"/>
        <end position="177"/>
    </location>
</feature>
<dbReference type="InterPro" id="IPR023286">
    <property type="entry name" value="ABATE_dom_sf"/>
</dbReference>
<dbReference type="InterPro" id="IPR021005">
    <property type="entry name" value="Znf_CGNR"/>
</dbReference>
<gene>
    <name evidence="2" type="ORF">SAMN05421854_101339</name>
</gene>
<dbReference type="Gene3D" id="1.10.3300.10">
    <property type="entry name" value="Jann2411-like domain"/>
    <property type="match status" value="1"/>
</dbReference>
<name>A0A1I5DT42_9PSEU</name>
<protein>
    <submittedName>
        <fullName evidence="2">Conserved protein containing a Zn-ribbon-like motif, possibly RNA-binding</fullName>
    </submittedName>
</protein>
<accession>A0A1I5DT42</accession>
<dbReference type="AlphaFoldDB" id="A0A1I5DT42"/>
<sequence>MSGMDWVFDAGRPCLHLVNTLRSRHLAEGIELLTGPDALTEWLELAGFGRLSTTAAQLAAAKDLREAVNRLLTAKPLVADVRLVNDALAAAPKPDRLLVKGGALRREVPAPADPVATALAVLAADAVDLATGGADIRICSADDCGLRFVDASPRRTRQWCSMSRCGNRAKARAHYERTKNR</sequence>
<organism evidence="2 3">
    <name type="scientific">Amycolatopsis rubida</name>
    <dbReference type="NCBI Taxonomy" id="112413"/>
    <lineage>
        <taxon>Bacteria</taxon>
        <taxon>Bacillati</taxon>
        <taxon>Actinomycetota</taxon>
        <taxon>Actinomycetes</taxon>
        <taxon>Pseudonocardiales</taxon>
        <taxon>Pseudonocardiaceae</taxon>
        <taxon>Amycolatopsis</taxon>
    </lineage>
</organism>
<dbReference type="STRING" id="112413.SAMN05421854_101339"/>
<dbReference type="EMBL" id="FOWC01000001">
    <property type="protein sequence ID" value="SFO02260.1"/>
    <property type="molecule type" value="Genomic_DNA"/>
</dbReference>
<dbReference type="PANTHER" id="PTHR35525:SF3">
    <property type="entry name" value="BLL6575 PROTEIN"/>
    <property type="match status" value="1"/>
</dbReference>
<proteinExistence type="predicted"/>
<dbReference type="Proteomes" id="UP000199137">
    <property type="component" value="Unassembled WGS sequence"/>
</dbReference>
<evidence type="ECO:0000259" key="1">
    <source>
        <dbReference type="Pfam" id="PF11706"/>
    </source>
</evidence>
<dbReference type="Pfam" id="PF11706">
    <property type="entry name" value="zf-CGNR"/>
    <property type="match status" value="1"/>
</dbReference>
<evidence type="ECO:0000313" key="3">
    <source>
        <dbReference type="Proteomes" id="UP000199137"/>
    </source>
</evidence>
<evidence type="ECO:0000313" key="2">
    <source>
        <dbReference type="EMBL" id="SFO02260.1"/>
    </source>
</evidence>
<reference evidence="2 3" key="1">
    <citation type="submission" date="2016-10" db="EMBL/GenBank/DDBJ databases">
        <authorList>
            <person name="de Groot N.N."/>
        </authorList>
    </citation>
    <scope>NUCLEOTIDE SEQUENCE [LARGE SCALE GENOMIC DNA]</scope>
    <source>
        <strain evidence="2 3">DSM 44637</strain>
    </source>
</reference>
<dbReference type="InterPro" id="IPR010852">
    <property type="entry name" value="ABATE"/>
</dbReference>
<dbReference type="SUPFAM" id="SSF160904">
    <property type="entry name" value="Jann2411-like"/>
    <property type="match status" value="1"/>
</dbReference>
<dbReference type="PANTHER" id="PTHR35525">
    <property type="entry name" value="BLL6575 PROTEIN"/>
    <property type="match status" value="1"/>
</dbReference>
<dbReference type="Pfam" id="PF07336">
    <property type="entry name" value="ABATE"/>
    <property type="match status" value="1"/>
</dbReference>